<dbReference type="eggNOG" id="COG0324">
    <property type="taxonomic scope" value="Bacteria"/>
</dbReference>
<keyword evidence="6 10" id="KW-0547">Nucleotide-binding</keyword>
<dbReference type="AlphaFoldDB" id="C6XWW1"/>
<keyword evidence="4 10" id="KW-0808">Transferase</keyword>
<dbReference type="GO" id="GO:0052381">
    <property type="term" value="F:tRNA dimethylallyltransferase activity"/>
    <property type="evidence" value="ECO:0007669"/>
    <property type="project" value="UniProtKB-UniRule"/>
</dbReference>
<organism evidence="14 15">
    <name type="scientific">Pedobacter heparinus (strain ATCC 13125 / DSM 2366 / CIP 104194 / JCM 7457 / NBRC 12017 / NCIMB 9290 / NRRL B-14731 / HIM 762-3)</name>
    <dbReference type="NCBI Taxonomy" id="485917"/>
    <lineage>
        <taxon>Bacteria</taxon>
        <taxon>Pseudomonadati</taxon>
        <taxon>Bacteroidota</taxon>
        <taxon>Sphingobacteriia</taxon>
        <taxon>Sphingobacteriales</taxon>
        <taxon>Sphingobacteriaceae</taxon>
        <taxon>Pedobacter</taxon>
    </lineage>
</organism>
<dbReference type="Pfam" id="PF01715">
    <property type="entry name" value="IPPT"/>
    <property type="match status" value="1"/>
</dbReference>
<dbReference type="Proteomes" id="UP000000852">
    <property type="component" value="Chromosome"/>
</dbReference>
<comment type="caution">
    <text evidence="10">Lacks conserved residue(s) required for the propagation of feature annotation.</text>
</comment>
<evidence type="ECO:0000313" key="14">
    <source>
        <dbReference type="EMBL" id="ACU04255.1"/>
    </source>
</evidence>
<keyword evidence="7 10" id="KW-0067">ATP-binding</keyword>
<comment type="catalytic activity">
    <reaction evidence="9 10 11">
        <text>adenosine(37) in tRNA + dimethylallyl diphosphate = N(6)-dimethylallyladenosine(37) in tRNA + diphosphate</text>
        <dbReference type="Rhea" id="RHEA:26482"/>
        <dbReference type="Rhea" id="RHEA-COMP:10162"/>
        <dbReference type="Rhea" id="RHEA-COMP:10375"/>
        <dbReference type="ChEBI" id="CHEBI:33019"/>
        <dbReference type="ChEBI" id="CHEBI:57623"/>
        <dbReference type="ChEBI" id="CHEBI:74411"/>
        <dbReference type="ChEBI" id="CHEBI:74415"/>
        <dbReference type="EC" id="2.5.1.75"/>
    </reaction>
</comment>
<evidence type="ECO:0000256" key="7">
    <source>
        <dbReference type="ARBA" id="ARBA00022840"/>
    </source>
</evidence>
<dbReference type="PANTHER" id="PTHR11088">
    <property type="entry name" value="TRNA DIMETHYLALLYLTRANSFERASE"/>
    <property type="match status" value="1"/>
</dbReference>
<gene>
    <name evidence="10" type="primary">miaA</name>
    <name evidence="14" type="ordered locus">Phep_2050</name>
</gene>
<feature type="site" description="Interaction with substrate tRNA" evidence="10">
    <location>
        <position position="128"/>
    </location>
</feature>
<comment type="function">
    <text evidence="2 10 12">Catalyzes the transfer of a dimethylallyl group onto the adenine at position 37 in tRNAs that read codons beginning with uridine, leading to the formation of N6-(dimethylallyl)adenosine (i(6)A).</text>
</comment>
<dbReference type="OrthoDB" id="9776390at2"/>
<evidence type="ECO:0000256" key="2">
    <source>
        <dbReference type="ARBA" id="ARBA00003213"/>
    </source>
</evidence>
<dbReference type="PANTHER" id="PTHR11088:SF60">
    <property type="entry name" value="TRNA DIMETHYLALLYLTRANSFERASE"/>
    <property type="match status" value="1"/>
</dbReference>
<keyword evidence="5 10" id="KW-0819">tRNA processing</keyword>
<dbReference type="EMBL" id="CP001681">
    <property type="protein sequence ID" value="ACU04255.1"/>
    <property type="molecule type" value="Genomic_DNA"/>
</dbReference>
<dbReference type="InterPro" id="IPR018022">
    <property type="entry name" value="IPT"/>
</dbReference>
<evidence type="ECO:0000256" key="8">
    <source>
        <dbReference type="ARBA" id="ARBA00022842"/>
    </source>
</evidence>
<accession>C6XWW1</accession>
<dbReference type="STRING" id="485917.Phep_2050"/>
<feature type="binding site" evidence="10">
    <location>
        <begin position="13"/>
        <end position="18"/>
    </location>
    <ligand>
        <name>substrate</name>
    </ligand>
</feature>
<feature type="site" description="Interaction with substrate tRNA" evidence="10">
    <location>
        <position position="105"/>
    </location>
</feature>
<dbReference type="GO" id="GO:0006400">
    <property type="term" value="P:tRNA modification"/>
    <property type="evidence" value="ECO:0007669"/>
    <property type="project" value="TreeGrafter"/>
</dbReference>
<evidence type="ECO:0000256" key="9">
    <source>
        <dbReference type="ARBA" id="ARBA00049563"/>
    </source>
</evidence>
<dbReference type="InterPro" id="IPR039657">
    <property type="entry name" value="Dimethylallyltransferase"/>
</dbReference>
<comment type="subunit">
    <text evidence="10">Monomer.</text>
</comment>
<name>C6XWW1_PEDHD</name>
<dbReference type="NCBIfam" id="TIGR00174">
    <property type="entry name" value="miaA"/>
    <property type="match status" value="1"/>
</dbReference>
<dbReference type="RefSeq" id="WP_015807868.1">
    <property type="nucleotide sequence ID" value="NC_013061.1"/>
</dbReference>
<evidence type="ECO:0000256" key="11">
    <source>
        <dbReference type="RuleBase" id="RU003783"/>
    </source>
</evidence>
<feature type="region of interest" description="Interaction with substrate tRNA" evidence="10">
    <location>
        <begin position="36"/>
        <end position="39"/>
    </location>
</feature>
<protein>
    <recommendedName>
        <fullName evidence="10">tRNA dimethylallyltransferase</fullName>
        <ecNumber evidence="10">2.5.1.75</ecNumber>
    </recommendedName>
    <alternativeName>
        <fullName evidence="10">Dimethylallyl diphosphate:tRNA dimethylallyltransferase</fullName>
        <shortName evidence="10">DMAPP:tRNA dimethylallyltransferase</shortName>
        <shortName evidence="10">DMATase</shortName>
    </alternativeName>
    <alternativeName>
        <fullName evidence="10">Isopentenyl-diphosphate:tRNA isopentenyltransferase</fullName>
        <shortName evidence="10">IPP transferase</shortName>
        <shortName evidence="10">IPPT</shortName>
        <shortName evidence="10">IPTase</shortName>
    </alternativeName>
</protein>
<feature type="binding site" evidence="10">
    <location>
        <begin position="11"/>
        <end position="18"/>
    </location>
    <ligand>
        <name>ATP</name>
        <dbReference type="ChEBI" id="CHEBI:30616"/>
    </ligand>
</feature>
<evidence type="ECO:0000256" key="5">
    <source>
        <dbReference type="ARBA" id="ARBA00022694"/>
    </source>
</evidence>
<dbReference type="InterPro" id="IPR027417">
    <property type="entry name" value="P-loop_NTPase"/>
</dbReference>
<evidence type="ECO:0000256" key="12">
    <source>
        <dbReference type="RuleBase" id="RU003784"/>
    </source>
</evidence>
<evidence type="ECO:0000256" key="1">
    <source>
        <dbReference type="ARBA" id="ARBA00001946"/>
    </source>
</evidence>
<evidence type="ECO:0000256" key="13">
    <source>
        <dbReference type="RuleBase" id="RU003785"/>
    </source>
</evidence>
<comment type="cofactor">
    <cofactor evidence="1 10">
        <name>Mg(2+)</name>
        <dbReference type="ChEBI" id="CHEBI:18420"/>
    </cofactor>
</comment>
<evidence type="ECO:0000313" key="15">
    <source>
        <dbReference type="Proteomes" id="UP000000852"/>
    </source>
</evidence>
<dbReference type="SUPFAM" id="SSF52540">
    <property type="entry name" value="P-loop containing nucleoside triphosphate hydrolases"/>
    <property type="match status" value="2"/>
</dbReference>
<evidence type="ECO:0000256" key="3">
    <source>
        <dbReference type="ARBA" id="ARBA00005842"/>
    </source>
</evidence>
<dbReference type="EC" id="2.5.1.75" evidence="10"/>
<keyword evidence="8 10" id="KW-0460">Magnesium</keyword>
<reference evidence="14 15" key="1">
    <citation type="journal article" date="2009" name="Stand. Genomic Sci.">
        <title>Complete genome sequence of Pedobacter heparinus type strain (HIM 762-3).</title>
        <authorList>
            <person name="Han C."/>
            <person name="Spring S."/>
            <person name="Lapidus A."/>
            <person name="Del Rio T.G."/>
            <person name="Tice H."/>
            <person name="Copeland A."/>
            <person name="Cheng J.F."/>
            <person name="Lucas S."/>
            <person name="Chen F."/>
            <person name="Nolan M."/>
            <person name="Bruce D."/>
            <person name="Goodwin L."/>
            <person name="Pitluck S."/>
            <person name="Ivanova N."/>
            <person name="Mavromatis K."/>
            <person name="Mikhailova N."/>
            <person name="Pati A."/>
            <person name="Chen A."/>
            <person name="Palaniappan K."/>
            <person name="Land M."/>
            <person name="Hauser L."/>
            <person name="Chang Y.J."/>
            <person name="Jeffries C.C."/>
            <person name="Saunders E."/>
            <person name="Chertkov O."/>
            <person name="Brettin T."/>
            <person name="Goker M."/>
            <person name="Rohde M."/>
            <person name="Bristow J."/>
            <person name="Eisen J.A."/>
            <person name="Markowitz V."/>
            <person name="Hugenholtz P."/>
            <person name="Kyrpides N.C."/>
            <person name="Klenk H.P."/>
            <person name="Detter J.C."/>
        </authorList>
    </citation>
    <scope>NUCLEOTIDE SEQUENCE [LARGE SCALE GENOMIC DNA]</scope>
    <source>
        <strain evidence="15">ATCC 13125 / DSM 2366 / CIP 104194 / JCM 7457 / NBRC 12017 / NCIMB 9290 / NRRL B-14731 / HIM 762-3</strain>
    </source>
</reference>
<sequence length="307" mass="35212">MEASKLLIVLGATASGKTKLAVELADVLEAEIISADSRQIFTGMDLGTGKDLKEYNIQGKQIPYHLIDIKKPGEKYNVNEFKEDFYKVFEQLNSEGKKAILCGGTGMYIHSLLQKHDYTAVPVDQELRQQLLSLDKEELRKRLLAYPDVFTGHADHSSAKRLIRAIEIASYLSRYPLNIPERAVIKPLVIGLFSDVEKRRERIFKRLELRLETGMIEEVEQLLEAGVSKEMLVFYGLEYKFMVSYLDKEITYTELKEKLGTAICQFAKRQMTFFRKMEKDGVNIHWLNTEGNTDQLVSKIISLYKIS</sequence>
<evidence type="ECO:0000256" key="6">
    <source>
        <dbReference type="ARBA" id="ARBA00022741"/>
    </source>
</evidence>
<dbReference type="GO" id="GO:0005524">
    <property type="term" value="F:ATP binding"/>
    <property type="evidence" value="ECO:0007669"/>
    <property type="project" value="UniProtKB-UniRule"/>
</dbReference>
<proteinExistence type="inferred from homology"/>
<dbReference type="HAMAP" id="MF_00185">
    <property type="entry name" value="IPP_trans"/>
    <property type="match status" value="1"/>
</dbReference>
<dbReference type="KEGG" id="phe:Phep_2050"/>
<keyword evidence="15" id="KW-1185">Reference proteome</keyword>
<comment type="similarity">
    <text evidence="3 10 13">Belongs to the IPP transferase family.</text>
</comment>
<dbReference type="Gene3D" id="3.40.50.300">
    <property type="entry name" value="P-loop containing nucleotide triphosphate hydrolases"/>
    <property type="match status" value="1"/>
</dbReference>
<dbReference type="HOGENOM" id="CLU_032616_0_1_10"/>
<evidence type="ECO:0000256" key="4">
    <source>
        <dbReference type="ARBA" id="ARBA00022679"/>
    </source>
</evidence>
<evidence type="ECO:0000256" key="10">
    <source>
        <dbReference type="HAMAP-Rule" id="MF_00185"/>
    </source>
</evidence>